<accession>A0ABR6PQC9</accession>
<feature type="compositionally biased region" description="Low complexity" evidence="1">
    <location>
        <begin position="44"/>
        <end position="53"/>
    </location>
</feature>
<reference evidence="3 4" key="1">
    <citation type="submission" date="2020-08" db="EMBL/GenBank/DDBJ databases">
        <title>Genomic Encyclopedia of Type Strains, Phase IV (KMG-V): Genome sequencing to study the core and pangenomes of soil and plant-associated prokaryotes.</title>
        <authorList>
            <person name="Whitman W."/>
        </authorList>
    </citation>
    <scope>NUCLEOTIDE SEQUENCE [LARGE SCALE GENOMIC DNA]</scope>
    <source>
        <strain evidence="3 4">ANJLi2</strain>
    </source>
</reference>
<feature type="signal peptide" evidence="2">
    <location>
        <begin position="1"/>
        <end position="19"/>
    </location>
</feature>
<evidence type="ECO:0000256" key="2">
    <source>
        <dbReference type="SAM" id="SignalP"/>
    </source>
</evidence>
<evidence type="ECO:0000313" key="3">
    <source>
        <dbReference type="EMBL" id="MBB6111979.1"/>
    </source>
</evidence>
<keyword evidence="2" id="KW-0732">Signal</keyword>
<evidence type="ECO:0000256" key="1">
    <source>
        <dbReference type="SAM" id="MobiDB-lite"/>
    </source>
</evidence>
<feature type="region of interest" description="Disordered" evidence="1">
    <location>
        <begin position="23"/>
        <end position="53"/>
    </location>
</feature>
<protein>
    <recommendedName>
        <fullName evidence="5">Outer membrane protein beta-barrel domain-containing protein</fullName>
    </recommendedName>
</protein>
<dbReference type="EMBL" id="JACHCB010000015">
    <property type="protein sequence ID" value="MBB6111979.1"/>
    <property type="molecule type" value="Genomic_DNA"/>
</dbReference>
<keyword evidence="4" id="KW-1185">Reference proteome</keyword>
<name>A0ABR6PQC9_9SPHI</name>
<evidence type="ECO:0008006" key="5">
    <source>
        <dbReference type="Google" id="ProtNLM"/>
    </source>
</evidence>
<feature type="chain" id="PRO_5046775147" description="Outer membrane protein beta-barrel domain-containing protein" evidence="2">
    <location>
        <begin position="20"/>
        <end position="218"/>
    </location>
</feature>
<organism evidence="3 4">
    <name type="scientific">Mucilaginibacter lappiensis</name>
    <dbReference type="NCBI Taxonomy" id="354630"/>
    <lineage>
        <taxon>Bacteria</taxon>
        <taxon>Pseudomonadati</taxon>
        <taxon>Bacteroidota</taxon>
        <taxon>Sphingobacteriia</taxon>
        <taxon>Sphingobacteriales</taxon>
        <taxon>Sphingobacteriaceae</taxon>
        <taxon>Mucilaginibacter</taxon>
    </lineage>
</organism>
<dbReference type="Proteomes" id="UP000541583">
    <property type="component" value="Unassembled WGS sequence"/>
</dbReference>
<dbReference type="SUPFAM" id="SSF56925">
    <property type="entry name" value="OMPA-like"/>
    <property type="match status" value="1"/>
</dbReference>
<dbReference type="RefSeq" id="WP_139332394.1">
    <property type="nucleotide sequence ID" value="NZ_FTMG01000015.1"/>
</dbReference>
<proteinExistence type="predicted"/>
<dbReference type="Gene3D" id="2.40.160.20">
    <property type="match status" value="1"/>
</dbReference>
<sequence length="218" mass="23293">MKKLFLMFITVTVIGSVQAQTKRKSVKPATPATPVKAVSKTDNTTKTTQTAAPVTVAQPKATPKTNSFQVKGANLLNAGIGVGTYYVGLPFGVSFEHGFSKDISGGVFVDYSSHNYGDFYGGSSKLNIVYAGVRASYHLGEVFKIKNNKFDPYAGASLGYHHISWTYDGSNSVATPYDNSIFFGVHAGARYLFSDHVGAFAEVGYGVAALKLGATFKF</sequence>
<dbReference type="InterPro" id="IPR011250">
    <property type="entry name" value="OMP/PagP_B-barrel"/>
</dbReference>
<gene>
    <name evidence="3" type="ORF">HDF23_004752</name>
</gene>
<evidence type="ECO:0000313" key="4">
    <source>
        <dbReference type="Proteomes" id="UP000541583"/>
    </source>
</evidence>
<comment type="caution">
    <text evidence="3">The sequence shown here is derived from an EMBL/GenBank/DDBJ whole genome shotgun (WGS) entry which is preliminary data.</text>
</comment>